<feature type="region of interest" description="Disordered" evidence="1">
    <location>
        <begin position="82"/>
        <end position="141"/>
    </location>
</feature>
<dbReference type="OMA" id="PDEWLTT"/>
<sequence length="365" mass="40083">KIRIQAIFLVTRDHCEDQVRFPLITPVPKKAIMLTSAKILLISNLFSLLLIGSHGEESLEKNTTQSIAAGLKTMENESVLLEGGTNLSSDKENRETSNPEASNSSFWDPSNKHHRTKEVFRNSSTNNFSRNPTPMPTSPTSPPLIHSFVSKLSWNSSIADENPLPVSAAPKTTSAISSEKFPWSSANDTMKTPDNSSISVSILSMAPNTTSVTPMITEPDEWLITSNESFIGFTPYRETTLQPTLKFTNNSKIFSNTSDPQEENKNTGVVFGAILGAILGASLLSLVGYLLCGKRKTDSFSHRRLYDDRNEPVLRLDNAPEPYDASFGNSSYYNSTVNDSSMPAGQENARDGIPMDDIPQLRTSV</sequence>
<evidence type="ECO:0000313" key="3">
    <source>
        <dbReference type="Ensembl" id="ENSUMAP00000027327"/>
    </source>
</evidence>
<dbReference type="PANTHER" id="PTHR45427">
    <property type="entry name" value="MUCIN-15"/>
    <property type="match status" value="1"/>
</dbReference>
<reference evidence="3" key="1">
    <citation type="submission" date="2019-03" db="UniProtKB">
        <authorList>
            <consortium name="Ensembl"/>
        </authorList>
    </citation>
    <scope>IDENTIFICATION</scope>
</reference>
<dbReference type="PANTHER" id="PTHR45427:SF1">
    <property type="entry name" value="MUCIN-15"/>
    <property type="match status" value="1"/>
</dbReference>
<dbReference type="InterPro" id="IPR031371">
    <property type="entry name" value="Mucin-15"/>
</dbReference>
<feature type="compositionally biased region" description="Polar residues" evidence="1">
    <location>
        <begin position="98"/>
        <end position="108"/>
    </location>
</feature>
<dbReference type="Ensembl" id="ENSUMAT00000032311.1">
    <property type="protein sequence ID" value="ENSUMAP00000027327.1"/>
    <property type="gene ID" value="ENSUMAG00000019851.1"/>
</dbReference>
<accession>A0A452V1K9</accession>
<name>A0A452V1K9_URSMA</name>
<feature type="compositionally biased region" description="Low complexity" evidence="1">
    <location>
        <begin position="121"/>
        <end position="132"/>
    </location>
</feature>
<gene>
    <name evidence="3" type="primary">MUC15</name>
</gene>
<proteinExistence type="predicted"/>
<feature type="transmembrane region" description="Helical" evidence="2">
    <location>
        <begin position="269"/>
        <end position="292"/>
    </location>
</feature>
<dbReference type="GeneTree" id="ENSGT00390000001698"/>
<feature type="region of interest" description="Disordered" evidence="1">
    <location>
        <begin position="337"/>
        <end position="365"/>
    </location>
</feature>
<keyword evidence="2" id="KW-0812">Transmembrane</keyword>
<keyword evidence="2" id="KW-0472">Membrane</keyword>
<keyword evidence="2" id="KW-1133">Transmembrane helix</keyword>
<dbReference type="AlphaFoldDB" id="A0A452V1K9"/>
<evidence type="ECO:0000256" key="1">
    <source>
        <dbReference type="SAM" id="MobiDB-lite"/>
    </source>
</evidence>
<organism evidence="3">
    <name type="scientific">Ursus maritimus</name>
    <name type="common">Polar bear</name>
    <name type="synonym">Thalarctos maritimus</name>
    <dbReference type="NCBI Taxonomy" id="29073"/>
    <lineage>
        <taxon>Eukaryota</taxon>
        <taxon>Metazoa</taxon>
        <taxon>Chordata</taxon>
        <taxon>Craniata</taxon>
        <taxon>Vertebrata</taxon>
        <taxon>Euteleostomi</taxon>
        <taxon>Mammalia</taxon>
        <taxon>Eutheria</taxon>
        <taxon>Laurasiatheria</taxon>
        <taxon>Carnivora</taxon>
        <taxon>Caniformia</taxon>
        <taxon>Ursidae</taxon>
        <taxon>Ursus</taxon>
    </lineage>
</organism>
<dbReference type="Pfam" id="PF15672">
    <property type="entry name" value="Mucin15"/>
    <property type="match status" value="1"/>
</dbReference>
<evidence type="ECO:0000256" key="2">
    <source>
        <dbReference type="SAM" id="Phobius"/>
    </source>
</evidence>
<protein>
    <submittedName>
        <fullName evidence="3">Mucin 15, cell surface associated</fullName>
    </submittedName>
</protein>